<dbReference type="AlphaFoldDB" id="A0A4V3USW3"/>
<dbReference type="EMBL" id="MWQO01000050">
    <property type="protein sequence ID" value="THD08361.1"/>
    <property type="molecule type" value="Genomic_DNA"/>
</dbReference>
<gene>
    <name evidence="1" type="ORF">B1806_13345</name>
</gene>
<proteinExistence type="predicted"/>
<accession>A0A4V3USW3</accession>
<sequence length="267" mass="30000">MTTAARYAIIRFLPYAQTEEFANVGVVLHASATGAFIFRLNPKWRRIGAFFDTLDRQVFNAARKDFEVEILRITALAEATPAWGGRAFDELVRPRESLFRFSPVRAVMTDDVEATLDALYERYVEHMFATAEYQEVLLDRALRGVFRHEGLAGRYRKTTLGTDAVRFPVPFAEVGADGIVRRVIKPLHLAQGDPIRVLDHGNQWIGRLRHLQRQLALPAVLLPVQQPEAHADNVGAFEEVRQGLIEAGAQVVPVTDQRAILDFARAA</sequence>
<dbReference type="InterPro" id="IPR021398">
    <property type="entry name" value="DUF3037"/>
</dbReference>
<dbReference type="RefSeq" id="WP_081126007.1">
    <property type="nucleotide sequence ID" value="NZ_LDOS01000001.1"/>
</dbReference>
<dbReference type="Proteomes" id="UP000307749">
    <property type="component" value="Unassembled WGS sequence"/>
</dbReference>
<reference evidence="1 2" key="1">
    <citation type="submission" date="2017-02" db="EMBL/GenBank/DDBJ databases">
        <title>Whole genome sequencing of Metallibacterium scheffleri DSM 24874 (T).</title>
        <authorList>
            <person name="Kumar S."/>
            <person name="Patil P."/>
            <person name="Patil P.B."/>
        </authorList>
    </citation>
    <scope>NUCLEOTIDE SEQUENCE [LARGE SCALE GENOMIC DNA]</scope>
    <source>
        <strain evidence="1 2">DSM 24874</strain>
    </source>
</reference>
<comment type="caution">
    <text evidence="1">The sequence shown here is derived from an EMBL/GenBank/DDBJ whole genome shotgun (WGS) entry which is preliminary data.</text>
</comment>
<dbReference type="STRING" id="993689.GCA_002077135_00587"/>
<name>A0A4V3USW3_9GAMM</name>
<evidence type="ECO:0000313" key="2">
    <source>
        <dbReference type="Proteomes" id="UP000307749"/>
    </source>
</evidence>
<protein>
    <recommendedName>
        <fullName evidence="3">DUF3037 domain-containing protein</fullName>
    </recommendedName>
</protein>
<keyword evidence="2" id="KW-1185">Reference proteome</keyword>
<dbReference type="Pfam" id="PF11236">
    <property type="entry name" value="DUF3037"/>
    <property type="match status" value="1"/>
</dbReference>
<evidence type="ECO:0000313" key="1">
    <source>
        <dbReference type="EMBL" id="THD08361.1"/>
    </source>
</evidence>
<evidence type="ECO:0008006" key="3">
    <source>
        <dbReference type="Google" id="ProtNLM"/>
    </source>
</evidence>
<dbReference type="OrthoDB" id="9803207at2"/>
<organism evidence="1 2">
    <name type="scientific">Metallibacterium scheffleri</name>
    <dbReference type="NCBI Taxonomy" id="993689"/>
    <lineage>
        <taxon>Bacteria</taxon>
        <taxon>Pseudomonadati</taxon>
        <taxon>Pseudomonadota</taxon>
        <taxon>Gammaproteobacteria</taxon>
        <taxon>Lysobacterales</taxon>
        <taxon>Rhodanobacteraceae</taxon>
        <taxon>Metallibacterium</taxon>
    </lineage>
</organism>